<feature type="signal peptide" evidence="2">
    <location>
        <begin position="1"/>
        <end position="21"/>
    </location>
</feature>
<evidence type="ECO:0000313" key="3">
    <source>
        <dbReference type="EMBL" id="TKA40521.1"/>
    </source>
</evidence>
<proteinExistence type="predicted"/>
<feature type="region of interest" description="Disordered" evidence="1">
    <location>
        <begin position="118"/>
        <end position="141"/>
    </location>
</feature>
<name>A0A4U0UWJ0_9PEZI</name>
<feature type="chain" id="PRO_5020553005" evidence="2">
    <location>
        <begin position="22"/>
        <end position="175"/>
    </location>
</feature>
<organism evidence="3 4">
    <name type="scientific">Friedmanniomyces endolithicus</name>
    <dbReference type="NCBI Taxonomy" id="329885"/>
    <lineage>
        <taxon>Eukaryota</taxon>
        <taxon>Fungi</taxon>
        <taxon>Dikarya</taxon>
        <taxon>Ascomycota</taxon>
        <taxon>Pezizomycotina</taxon>
        <taxon>Dothideomycetes</taxon>
        <taxon>Dothideomycetidae</taxon>
        <taxon>Mycosphaerellales</taxon>
        <taxon>Teratosphaeriaceae</taxon>
        <taxon>Friedmanniomyces</taxon>
    </lineage>
</organism>
<sequence>MPSFLSFLALLSACYTLLTFASPLEARQAVVPIVTVQTVTVTPSPSNAVTSSTTTKPTTAITGSVEPMSGPGASSNGQTGTGAGADASTYTTLDGAGNTFVEVYPSSMVTITASVSTTASTTSTTSSSSTPPPSSSAAAASAPLTSSSKAFAVPTALPGQLLGVAGLGAGLLALL</sequence>
<keyword evidence="2" id="KW-0732">Signal</keyword>
<evidence type="ECO:0000313" key="4">
    <source>
        <dbReference type="Proteomes" id="UP000310066"/>
    </source>
</evidence>
<dbReference type="AlphaFoldDB" id="A0A4U0UWJ0"/>
<dbReference type="Proteomes" id="UP000310066">
    <property type="component" value="Unassembled WGS sequence"/>
</dbReference>
<gene>
    <name evidence="3" type="ORF">B0A54_08978</name>
</gene>
<accession>A0A4U0UWJ0</accession>
<evidence type="ECO:0000256" key="2">
    <source>
        <dbReference type="SAM" id="SignalP"/>
    </source>
</evidence>
<evidence type="ECO:0000256" key="1">
    <source>
        <dbReference type="SAM" id="MobiDB-lite"/>
    </source>
</evidence>
<dbReference type="EMBL" id="NAJP01000032">
    <property type="protein sequence ID" value="TKA40521.1"/>
    <property type="molecule type" value="Genomic_DNA"/>
</dbReference>
<comment type="caution">
    <text evidence="3">The sequence shown here is derived from an EMBL/GenBank/DDBJ whole genome shotgun (WGS) entry which is preliminary data.</text>
</comment>
<protein>
    <submittedName>
        <fullName evidence="3">Uncharacterized protein</fullName>
    </submittedName>
</protein>
<feature type="region of interest" description="Disordered" evidence="1">
    <location>
        <begin position="43"/>
        <end position="86"/>
    </location>
</feature>
<reference evidence="3 4" key="1">
    <citation type="submission" date="2017-03" db="EMBL/GenBank/DDBJ databases">
        <title>Genomes of endolithic fungi from Antarctica.</title>
        <authorList>
            <person name="Coleine C."/>
            <person name="Masonjones S."/>
            <person name="Stajich J.E."/>
        </authorList>
    </citation>
    <scope>NUCLEOTIDE SEQUENCE [LARGE SCALE GENOMIC DNA]</scope>
    <source>
        <strain evidence="3 4">CCFEE 5311</strain>
    </source>
</reference>
<dbReference type="OrthoDB" id="3943474at2759"/>
<feature type="compositionally biased region" description="Low complexity" evidence="1">
    <location>
        <begin position="50"/>
        <end position="64"/>
    </location>
</feature>